<evidence type="ECO:0000313" key="2">
    <source>
        <dbReference type="Proteomes" id="UP000092445"/>
    </source>
</evidence>
<dbReference type="AlphaFoldDB" id="A0A1A9ZN73"/>
<accession>A0A1A9ZN73</accession>
<protein>
    <submittedName>
        <fullName evidence="1">Uncharacterized protein</fullName>
    </submittedName>
</protein>
<dbReference type="VEuPathDB" id="VectorBase:GPAI019882"/>
<sequence length="101" mass="11419">MCVDDVKLLLAFDTVSGHLKQDLQALVDSSSKWANCSAMPLVWKCSEQQIYENPKLSYKLLNQEILKTANLEISRWSQRETKGFDQATLGRVTDAATFVHT</sequence>
<name>A0A1A9ZN73_GLOPL</name>
<evidence type="ECO:0000313" key="1">
    <source>
        <dbReference type="EnsemblMetazoa" id="GPAI019882-PA"/>
    </source>
</evidence>
<dbReference type="Proteomes" id="UP000092445">
    <property type="component" value="Unassembled WGS sequence"/>
</dbReference>
<dbReference type="EnsemblMetazoa" id="GPAI019882-RA">
    <property type="protein sequence ID" value="GPAI019882-PA"/>
    <property type="gene ID" value="GPAI019882"/>
</dbReference>
<proteinExistence type="predicted"/>
<reference evidence="2" key="1">
    <citation type="submission" date="2014-03" db="EMBL/GenBank/DDBJ databases">
        <authorList>
            <person name="Aksoy S."/>
            <person name="Warren W."/>
            <person name="Wilson R.K."/>
        </authorList>
    </citation>
    <scope>NUCLEOTIDE SEQUENCE [LARGE SCALE GENOMIC DNA]</scope>
    <source>
        <strain evidence="2">IAEA</strain>
    </source>
</reference>
<organism evidence="1 2">
    <name type="scientific">Glossina pallidipes</name>
    <name type="common">Tsetse fly</name>
    <dbReference type="NCBI Taxonomy" id="7398"/>
    <lineage>
        <taxon>Eukaryota</taxon>
        <taxon>Metazoa</taxon>
        <taxon>Ecdysozoa</taxon>
        <taxon>Arthropoda</taxon>
        <taxon>Hexapoda</taxon>
        <taxon>Insecta</taxon>
        <taxon>Pterygota</taxon>
        <taxon>Neoptera</taxon>
        <taxon>Endopterygota</taxon>
        <taxon>Diptera</taxon>
        <taxon>Brachycera</taxon>
        <taxon>Muscomorpha</taxon>
        <taxon>Hippoboscoidea</taxon>
        <taxon>Glossinidae</taxon>
        <taxon>Glossina</taxon>
    </lineage>
</organism>
<reference evidence="1" key="2">
    <citation type="submission" date="2020-05" db="UniProtKB">
        <authorList>
            <consortium name="EnsemblMetazoa"/>
        </authorList>
    </citation>
    <scope>IDENTIFICATION</scope>
    <source>
        <strain evidence="1">IAEA</strain>
    </source>
</reference>
<keyword evidence="2" id="KW-1185">Reference proteome</keyword>